<gene>
    <name evidence="2" type="ordered locus">MHJ_0389</name>
</gene>
<dbReference type="AlphaFoldDB" id="Q4A9U5"/>
<accession>Q4A9U5</accession>
<evidence type="ECO:0000313" key="3">
    <source>
        <dbReference type="Proteomes" id="UP000000548"/>
    </source>
</evidence>
<keyword evidence="1" id="KW-1133">Transmembrane helix</keyword>
<evidence type="ECO:0000256" key="1">
    <source>
        <dbReference type="SAM" id="Phobius"/>
    </source>
</evidence>
<dbReference type="Pfam" id="PF12686">
    <property type="entry name" value="DUF3800"/>
    <property type="match status" value="1"/>
</dbReference>
<keyword evidence="1" id="KW-0472">Membrane</keyword>
<feature type="transmembrane region" description="Helical" evidence="1">
    <location>
        <begin position="16"/>
        <end position="34"/>
    </location>
</feature>
<evidence type="ECO:0000313" key="2">
    <source>
        <dbReference type="EMBL" id="AAZ44476.2"/>
    </source>
</evidence>
<dbReference type="KEGG" id="mhj:MHJ_0389"/>
<sequence>MGFKRNIKCANLSGSFIWRSFFILLLLAFFLFNLDMEKQVQKIFIYLDESSRIDLSSSKLRNNVFNFGGFYCLNEENCKNILNKATSKEIWIKTKQEGKEIKGKSLHLKIKKELITFKHAIGIVAFLKILDKKFFNSSDKNYFKFYMISYLINSIIVKLKYELRHPIQIHLYLDRNTEVEKEDTWKESLKSQIWKGLKSKIDYLTDEVKKLYTLDYEPDIFIESIDSKMDDNIQLADVIANTLYQTYNDLNLSWMDFCYTNFFNIKFIGDKPRVPKLMNFQKLIHNQLFEEFWNCIEYLDNKKE</sequence>
<protein>
    <recommendedName>
        <fullName evidence="4">DUF3800 domain-containing protein</fullName>
    </recommendedName>
</protein>
<reference evidence="2 3" key="1">
    <citation type="journal article" date="2005" name="J. Bacteriol.">
        <title>Swine and poultry pathogens: the complete genome sequences of two strains of Mycoplasma hyopneumoniae and a strain of Mycoplasma synoviae.</title>
        <authorList>
            <person name="Vasconcelos A.T."/>
            <person name="Ferreira H.B."/>
            <person name="Bizarro C.V."/>
            <person name="Bonatto S.L."/>
            <person name="Carvalho M.O."/>
            <person name="Pinto P.M."/>
            <person name="Almeida D.F."/>
            <person name="Almeida L.G."/>
            <person name="Almeida R."/>
            <person name="Alves-Filho L."/>
            <person name="Assuncao E.N."/>
            <person name="Azevedo V.A."/>
            <person name="Bogo M.R."/>
            <person name="Brigido M.M."/>
            <person name="Brocchi M."/>
            <person name="Burity H.A."/>
            <person name="Camargo A.A."/>
            <person name="Camargo S.S."/>
            <person name="Carepo M.S."/>
            <person name="Carraro D.M."/>
            <person name="de Mattos Cascardo J.C."/>
            <person name="Castro L.A."/>
            <person name="Cavalcanti G."/>
            <person name="Chemale G."/>
            <person name="Collevatti R.G."/>
            <person name="Cunha C.W."/>
            <person name="Dallagiovanna B."/>
            <person name="Dambros B.P."/>
            <person name="Dellagostin O.A."/>
            <person name="Falcao C."/>
            <person name="Fantinatti-Garboggini F."/>
            <person name="Felipe M.S."/>
            <person name="Fiorentin L."/>
            <person name="Franco G.R."/>
            <person name="Freitas N.S."/>
            <person name="Frias D."/>
            <person name="Grangeiro T.B."/>
            <person name="Grisard E.C."/>
            <person name="Guimaraes C.T."/>
            <person name="Hungria M."/>
            <person name="Jardim S.N."/>
            <person name="Krieger M.A."/>
            <person name="Laurino J.P."/>
            <person name="Lima L.F."/>
            <person name="Lopes M.I."/>
            <person name="Loreto E.L."/>
            <person name="Madeira H.M."/>
            <person name="Manfio G.P."/>
            <person name="Maranhao A.Q."/>
            <person name="Martinkovics C.T."/>
            <person name="Medeiros S.R."/>
            <person name="Moreira M.A."/>
            <person name="Neiva M."/>
            <person name="Ramalho-Neto C.E."/>
            <person name="Nicolas M.F."/>
            <person name="Oliveira S.C."/>
            <person name="Paixao R.F."/>
            <person name="Pedrosa F.O."/>
            <person name="Pena S.D."/>
            <person name="Pereira M."/>
            <person name="Pereira-Ferrari L."/>
            <person name="Piffer I."/>
            <person name="Pinto L.S."/>
            <person name="Potrich D.P."/>
            <person name="Salim A.C."/>
            <person name="Santos F.R."/>
            <person name="Schmitt R."/>
            <person name="Schneider M.P."/>
            <person name="Schrank A."/>
            <person name="Schrank I.S."/>
            <person name="Schuck A.F."/>
            <person name="Seuanez H.N."/>
            <person name="Silva D.W."/>
            <person name="Silva R."/>
            <person name="Silva S.C."/>
            <person name="Soares C.M."/>
            <person name="Souza K.R."/>
            <person name="Souza R.C."/>
            <person name="Staats C.C."/>
            <person name="Steffens M.B."/>
            <person name="Teixeira S.M."/>
            <person name="Urmenyi T.P."/>
            <person name="Vainstein M.H."/>
            <person name="Zuccherato L.W."/>
            <person name="Simpson A.J."/>
            <person name="Zaha A."/>
        </authorList>
    </citation>
    <scope>NUCLEOTIDE SEQUENCE [LARGE SCALE GENOMIC DNA]</scope>
    <source>
        <strain evidence="3">J / ATCC 25934 / NCTC 10110</strain>
    </source>
</reference>
<dbReference type="Proteomes" id="UP000000548">
    <property type="component" value="Chromosome"/>
</dbReference>
<keyword evidence="1" id="KW-0812">Transmembrane</keyword>
<dbReference type="HOGENOM" id="CLU_914727_0_0_14"/>
<proteinExistence type="predicted"/>
<name>Q4A9U5_MESHJ</name>
<evidence type="ECO:0008006" key="4">
    <source>
        <dbReference type="Google" id="ProtNLM"/>
    </source>
</evidence>
<dbReference type="InterPro" id="IPR024524">
    <property type="entry name" value="DUF3800"/>
</dbReference>
<dbReference type="EMBL" id="AE017243">
    <property type="protein sequence ID" value="AAZ44476.2"/>
    <property type="molecule type" value="Genomic_DNA"/>
</dbReference>
<organism evidence="2 3">
    <name type="scientific">Mesomycoplasma hyopneumoniae (strain J / ATCC 25934 / NCTC 10110)</name>
    <name type="common">Mycoplasma hyopneumoniae</name>
    <dbReference type="NCBI Taxonomy" id="262719"/>
    <lineage>
        <taxon>Bacteria</taxon>
        <taxon>Bacillati</taxon>
        <taxon>Mycoplasmatota</taxon>
        <taxon>Mycoplasmoidales</taxon>
        <taxon>Metamycoplasmataceae</taxon>
        <taxon>Mesomycoplasma</taxon>
    </lineage>
</organism>